<feature type="chain" id="PRO_5045355578" evidence="2">
    <location>
        <begin position="18"/>
        <end position="132"/>
    </location>
</feature>
<keyword evidence="3" id="KW-1185">Reference proteome</keyword>
<dbReference type="GeneID" id="136086494"/>
<gene>
    <name evidence="4" type="primary">LOC136086494</name>
</gene>
<feature type="region of interest" description="Disordered" evidence="1">
    <location>
        <begin position="22"/>
        <end position="54"/>
    </location>
</feature>
<organism evidence="3 4">
    <name type="scientific">Hydra vulgaris</name>
    <name type="common">Hydra</name>
    <name type="synonym">Hydra attenuata</name>
    <dbReference type="NCBI Taxonomy" id="6087"/>
    <lineage>
        <taxon>Eukaryota</taxon>
        <taxon>Metazoa</taxon>
        <taxon>Cnidaria</taxon>
        <taxon>Hydrozoa</taxon>
        <taxon>Hydroidolina</taxon>
        <taxon>Anthoathecata</taxon>
        <taxon>Aplanulata</taxon>
        <taxon>Hydridae</taxon>
        <taxon>Hydra</taxon>
    </lineage>
</organism>
<proteinExistence type="predicted"/>
<evidence type="ECO:0000256" key="1">
    <source>
        <dbReference type="SAM" id="MobiDB-lite"/>
    </source>
</evidence>
<feature type="signal peptide" evidence="2">
    <location>
        <begin position="1"/>
        <end position="17"/>
    </location>
</feature>
<protein>
    <submittedName>
        <fullName evidence="4">Periculin-1-like</fullName>
    </submittedName>
</protein>
<dbReference type="Proteomes" id="UP001652625">
    <property type="component" value="Chromosome 10"/>
</dbReference>
<keyword evidence="2" id="KW-0732">Signal</keyword>
<dbReference type="RefSeq" id="XP_065664851.1">
    <property type="nucleotide sequence ID" value="XM_065808779.1"/>
</dbReference>
<evidence type="ECO:0000313" key="3">
    <source>
        <dbReference type="Proteomes" id="UP001652625"/>
    </source>
</evidence>
<sequence>MFTKVILIASVILAVTANEQWQSDGPTESHKEYEPESEYESQYGSKNEYHPKNGYKPKKVYCLDVDVTNDCVYRADNNYAIDDKPRSGYVACVNKSAICMPCPYGLVFCSKAGYKGLGQCLGKYDECPPRSY</sequence>
<evidence type="ECO:0000256" key="2">
    <source>
        <dbReference type="SAM" id="SignalP"/>
    </source>
</evidence>
<evidence type="ECO:0000313" key="4">
    <source>
        <dbReference type="RefSeq" id="XP_065664851.1"/>
    </source>
</evidence>
<accession>A0ABM4CSH7</accession>
<name>A0ABM4CSH7_HYDVU</name>
<reference evidence="4" key="1">
    <citation type="submission" date="2025-08" db="UniProtKB">
        <authorList>
            <consortium name="RefSeq"/>
        </authorList>
    </citation>
    <scope>IDENTIFICATION</scope>
</reference>